<dbReference type="InterPro" id="IPR002345">
    <property type="entry name" value="Lipocalin"/>
</dbReference>
<keyword evidence="17" id="KW-0276">Fatty acid metabolism</keyword>
<dbReference type="HOGENOM" id="CLU_1437583_0_0_1"/>
<keyword evidence="35" id="KW-1185">Reference proteome</keyword>
<dbReference type="AlphaFoldDB" id="F7EJJ4"/>
<keyword evidence="20" id="KW-0472">Membrane</keyword>
<dbReference type="OMA" id="NCEEINM"/>
<dbReference type="GO" id="GO:0048471">
    <property type="term" value="C:perinuclear region of cytoplasm"/>
    <property type="evidence" value="ECO:0007669"/>
    <property type="project" value="UniProtKB-SubCell"/>
</dbReference>
<evidence type="ECO:0000256" key="16">
    <source>
        <dbReference type="ARBA" id="ARBA00022824"/>
    </source>
</evidence>
<evidence type="ECO:0000256" key="15">
    <source>
        <dbReference type="ARBA" id="ARBA00022729"/>
    </source>
</evidence>
<evidence type="ECO:0000256" key="12">
    <source>
        <dbReference type="ARBA" id="ARBA00022525"/>
    </source>
</evidence>
<dbReference type="Ensembl" id="ENSOANT00000030352.2">
    <property type="protein sequence ID" value="ENSOANP00000026550.2"/>
    <property type="gene ID" value="ENSOANG00000020871.3"/>
</dbReference>
<name>F7EJJ4_ORNAN</name>
<dbReference type="GO" id="GO:0043303">
    <property type="term" value="P:mast cell degranulation"/>
    <property type="evidence" value="ECO:0007669"/>
    <property type="project" value="UniProtKB-KW"/>
</dbReference>
<evidence type="ECO:0000256" key="14">
    <source>
        <dbReference type="ARBA" id="ARBA00022675"/>
    </source>
</evidence>
<keyword evidence="24" id="KW-0413">Isomerase</keyword>
<evidence type="ECO:0000256" key="6">
    <source>
        <dbReference type="ARBA" id="ARBA00006889"/>
    </source>
</evidence>
<dbReference type="EC" id="5.3.99.2" evidence="27"/>
<feature type="chain" id="PRO_5027930778" description="Prostaglandin-H2 D-isomerase" evidence="32">
    <location>
        <begin position="19"/>
        <end position="188"/>
    </location>
</feature>
<reference evidence="34" key="2">
    <citation type="submission" date="2025-08" db="UniProtKB">
        <authorList>
            <consortium name="Ensembl"/>
        </authorList>
    </citation>
    <scope>IDENTIFICATION</scope>
    <source>
        <strain evidence="34">Glennie</strain>
    </source>
</reference>
<evidence type="ECO:0000256" key="17">
    <source>
        <dbReference type="ARBA" id="ARBA00022832"/>
    </source>
</evidence>
<keyword evidence="18" id="KW-0333">Golgi apparatus</keyword>
<dbReference type="InterPro" id="IPR012674">
    <property type="entry name" value="Calycin"/>
</dbReference>
<keyword evidence="19" id="KW-0443">Lipid metabolism</keyword>
<evidence type="ECO:0000259" key="33">
    <source>
        <dbReference type="Pfam" id="PF00061"/>
    </source>
</evidence>
<keyword evidence="8" id="KW-0813">Transport</keyword>
<evidence type="ECO:0000256" key="25">
    <source>
        <dbReference type="ARBA" id="ARBA00023242"/>
    </source>
</evidence>
<sequence>MKVQLLSFGLALICAIRAEKYYSFIDLQISENSELLGNWKSVGLATDCQFLEKMRNHIKIIPVIFTLVGDGNLDLTMVMRIKGGKCEEFQMHLDKTEQPGEFSVRGKGASVSFVEMSDSDHVIMICDGEHNGKKVKSAKLLSKSTSVDEDIVAEFKMFVENLGLSEDKIVFPTQIGKVPNVHNPQDPC</sequence>
<dbReference type="GO" id="GO:0005791">
    <property type="term" value="C:rough endoplasmic reticulum"/>
    <property type="evidence" value="ECO:0007669"/>
    <property type="project" value="UniProtKB-SubCell"/>
</dbReference>
<evidence type="ECO:0000256" key="23">
    <source>
        <dbReference type="ARBA" id="ARBA00023180"/>
    </source>
</evidence>
<comment type="catalytic activity">
    <reaction evidence="26">
        <text>prostaglandin H2 = prostaglandin D2</text>
        <dbReference type="Rhea" id="RHEA:10600"/>
        <dbReference type="ChEBI" id="CHEBI:57405"/>
        <dbReference type="ChEBI" id="CHEBI:57406"/>
        <dbReference type="EC" id="5.3.99.2"/>
    </reaction>
</comment>
<evidence type="ECO:0000256" key="5">
    <source>
        <dbReference type="ARBA" id="ARBA00004613"/>
    </source>
</evidence>
<keyword evidence="13" id="KW-0643">Prostaglandin biosynthesis</keyword>
<evidence type="ECO:0000256" key="27">
    <source>
        <dbReference type="ARBA" id="ARBA00023799"/>
    </source>
</evidence>
<evidence type="ECO:0000256" key="7">
    <source>
        <dbReference type="ARBA" id="ARBA00011245"/>
    </source>
</evidence>
<keyword evidence="9" id="KW-0963">Cytoplasm</keyword>
<dbReference type="Pfam" id="PF00061">
    <property type="entry name" value="Lipocalin"/>
    <property type="match status" value="1"/>
</dbReference>
<keyword evidence="25" id="KW-0539">Nucleus</keyword>
<comment type="similarity">
    <text evidence="6">Belongs to the calycin superfamily. Lipocalin family.</text>
</comment>
<keyword evidence="11" id="KW-0444">Lipid biosynthesis</keyword>
<keyword evidence="12" id="KW-0964">Secreted</keyword>
<evidence type="ECO:0000256" key="13">
    <source>
        <dbReference type="ARBA" id="ARBA00022585"/>
    </source>
</evidence>
<evidence type="ECO:0000256" key="2">
    <source>
        <dbReference type="ARBA" id="ARBA00004427"/>
    </source>
</evidence>
<evidence type="ECO:0000313" key="35">
    <source>
        <dbReference type="Proteomes" id="UP000002279"/>
    </source>
</evidence>
<evidence type="ECO:0000256" key="10">
    <source>
        <dbReference type="ARBA" id="ARBA00022501"/>
    </source>
</evidence>
<evidence type="ECO:0000256" key="18">
    <source>
        <dbReference type="ARBA" id="ARBA00023034"/>
    </source>
</evidence>
<reference evidence="34 35" key="1">
    <citation type="journal article" date="2008" name="Nature">
        <title>Genome analysis of the platypus reveals unique signatures of evolution.</title>
        <authorList>
            <person name="Warren W.C."/>
            <person name="Hillier L.W."/>
            <person name="Marshall Graves J.A."/>
            <person name="Birney E."/>
            <person name="Ponting C.P."/>
            <person name="Grutzner F."/>
            <person name="Belov K."/>
            <person name="Miller W."/>
            <person name="Clarke L."/>
            <person name="Chinwalla A.T."/>
            <person name="Yang S.P."/>
            <person name="Heger A."/>
            <person name="Locke D.P."/>
            <person name="Miethke P."/>
            <person name="Waters P.D."/>
            <person name="Veyrunes F."/>
            <person name="Fulton L."/>
            <person name="Fulton B."/>
            <person name="Graves T."/>
            <person name="Wallis J."/>
            <person name="Puente X.S."/>
            <person name="Lopez-Otin C."/>
            <person name="Ordonez G.R."/>
            <person name="Eichler E.E."/>
            <person name="Chen L."/>
            <person name="Cheng Z."/>
            <person name="Deakin J.E."/>
            <person name="Alsop A."/>
            <person name="Thompson K."/>
            <person name="Kirby P."/>
            <person name="Papenfuss A.T."/>
            <person name="Wakefield M.J."/>
            <person name="Olender T."/>
            <person name="Lancet D."/>
            <person name="Huttley G.A."/>
            <person name="Smit A.F."/>
            <person name="Pask A."/>
            <person name="Temple-Smith P."/>
            <person name="Batzer M.A."/>
            <person name="Walker J.A."/>
            <person name="Konkel M.K."/>
            <person name="Harris R.S."/>
            <person name="Whittington C.M."/>
            <person name="Wong E.S."/>
            <person name="Gemmell N.J."/>
            <person name="Buschiazzo E."/>
            <person name="Vargas Jentzsch I.M."/>
            <person name="Merkel A."/>
            <person name="Schmitz J."/>
            <person name="Zemann A."/>
            <person name="Churakov G."/>
            <person name="Kriegs J.O."/>
            <person name="Brosius J."/>
            <person name="Murchison E.P."/>
            <person name="Sachidanandam R."/>
            <person name="Smith C."/>
            <person name="Hannon G.J."/>
            <person name="Tsend-Ayush E."/>
            <person name="McMillan D."/>
            <person name="Attenborough R."/>
            <person name="Rens W."/>
            <person name="Ferguson-Smith M."/>
            <person name="Lefevre C.M."/>
            <person name="Sharp J.A."/>
            <person name="Nicholas K.R."/>
            <person name="Ray D.A."/>
            <person name="Kube M."/>
            <person name="Reinhardt R."/>
            <person name="Pringle T.H."/>
            <person name="Taylor J."/>
            <person name="Jones R.C."/>
            <person name="Nixon B."/>
            <person name="Dacheux J.L."/>
            <person name="Niwa H."/>
            <person name="Sekita Y."/>
            <person name="Huang X."/>
            <person name="Stark A."/>
            <person name="Kheradpour P."/>
            <person name="Kellis M."/>
            <person name="Flicek P."/>
            <person name="Chen Y."/>
            <person name="Webber C."/>
            <person name="Hardison R."/>
            <person name="Nelson J."/>
            <person name="Hallsworth-Pepin K."/>
            <person name="Delehaunty K."/>
            <person name="Markovic C."/>
            <person name="Minx P."/>
            <person name="Feng Y."/>
            <person name="Kremitzki C."/>
            <person name="Mitreva M."/>
            <person name="Glasscock J."/>
            <person name="Wylie T."/>
            <person name="Wohldmann P."/>
            <person name="Thiru P."/>
            <person name="Nhan M.N."/>
            <person name="Pohl C.S."/>
            <person name="Smith S.M."/>
            <person name="Hou S."/>
            <person name="Nefedov M."/>
            <person name="de Jong P.J."/>
            <person name="Renfree M.B."/>
            <person name="Mardis E.R."/>
            <person name="Wilson R.K."/>
        </authorList>
    </citation>
    <scope>NUCLEOTIDE SEQUENCE [LARGE SCALE GENOMIC DNA]</scope>
    <source>
        <strain evidence="34 35">Glennie</strain>
    </source>
</reference>
<evidence type="ECO:0000256" key="28">
    <source>
        <dbReference type="ARBA" id="ARBA00023891"/>
    </source>
</evidence>
<keyword evidence="16" id="KW-0256">Endoplasmic reticulum</keyword>
<dbReference type="InParanoid" id="F7EJJ4"/>
<dbReference type="GeneTree" id="ENSGT01050000244868"/>
<evidence type="ECO:0000256" key="9">
    <source>
        <dbReference type="ARBA" id="ARBA00022490"/>
    </source>
</evidence>
<evidence type="ECO:0000256" key="22">
    <source>
        <dbReference type="ARBA" id="ARBA00023160"/>
    </source>
</evidence>
<evidence type="ECO:0000256" key="30">
    <source>
        <dbReference type="ARBA" id="ARBA00031917"/>
    </source>
</evidence>
<dbReference type="SUPFAM" id="SSF50814">
    <property type="entry name" value="Lipocalins"/>
    <property type="match status" value="1"/>
</dbReference>
<dbReference type="Gene3D" id="2.40.128.20">
    <property type="match status" value="1"/>
</dbReference>
<dbReference type="GO" id="GO:0001516">
    <property type="term" value="P:prostaglandin biosynthetic process"/>
    <property type="evidence" value="ECO:0007669"/>
    <property type="project" value="UniProtKB-KW"/>
</dbReference>
<evidence type="ECO:0000256" key="32">
    <source>
        <dbReference type="SAM" id="SignalP"/>
    </source>
</evidence>
<evidence type="ECO:0000256" key="3">
    <source>
        <dbReference type="ARBA" id="ARBA00004555"/>
    </source>
</evidence>
<dbReference type="GO" id="GO:0005615">
    <property type="term" value="C:extracellular space"/>
    <property type="evidence" value="ECO:0000318"/>
    <property type="project" value="GO_Central"/>
</dbReference>
<dbReference type="Proteomes" id="UP000002279">
    <property type="component" value="Chromosome 4"/>
</dbReference>
<proteinExistence type="inferred from homology"/>
<dbReference type="FunCoup" id="F7EJJ4">
    <property type="interactions" value="109"/>
</dbReference>
<keyword evidence="23" id="KW-0325">Glycoprotein</keyword>
<comment type="subunit">
    <text evidence="7">Monomer.</text>
</comment>
<keyword evidence="22" id="KW-0275">Fatty acid biosynthesis</keyword>
<dbReference type="PANTHER" id="PTHR11430:SF86">
    <property type="entry name" value="PROSTAGLANDIN-H2 D-ISOMERASE"/>
    <property type="match status" value="1"/>
</dbReference>
<dbReference type="PANTHER" id="PTHR11430">
    <property type="entry name" value="LIPOCALIN"/>
    <property type="match status" value="1"/>
</dbReference>
<evidence type="ECO:0000256" key="26">
    <source>
        <dbReference type="ARBA" id="ARBA00023698"/>
    </source>
</evidence>
<protein>
    <recommendedName>
        <fullName evidence="28">Prostaglandin-H2 D-isomerase</fullName>
        <ecNumber evidence="27">5.3.99.2</ecNumber>
    </recommendedName>
    <alternativeName>
        <fullName evidence="31">Glutathione-independent PGD synthase</fullName>
    </alternativeName>
    <alternativeName>
        <fullName evidence="30">Lipocalin-type prostaglandin-D synthase</fullName>
    </alternativeName>
    <alternativeName>
        <fullName evidence="29">Prostaglandin-D2 synthase</fullName>
    </alternativeName>
</protein>
<evidence type="ECO:0000256" key="4">
    <source>
        <dbReference type="ARBA" id="ARBA00004556"/>
    </source>
</evidence>
<evidence type="ECO:0000256" key="11">
    <source>
        <dbReference type="ARBA" id="ARBA00022516"/>
    </source>
</evidence>
<dbReference type="STRING" id="9258.ENSOANP00000026550"/>
<evidence type="ECO:0000313" key="34">
    <source>
        <dbReference type="Ensembl" id="ENSOANP00000026550.2"/>
    </source>
</evidence>
<dbReference type="GO" id="GO:0005794">
    <property type="term" value="C:Golgi apparatus"/>
    <property type="evidence" value="ECO:0007669"/>
    <property type="project" value="UniProtKB-SubCell"/>
</dbReference>
<dbReference type="InterPro" id="IPR002450">
    <property type="entry name" value="von_Ebner_gland"/>
</dbReference>
<keyword evidence="14" id="KW-0467">Mast cell degranulation</keyword>
<feature type="signal peptide" evidence="32">
    <location>
        <begin position="1"/>
        <end position="18"/>
    </location>
</feature>
<evidence type="ECO:0000256" key="29">
    <source>
        <dbReference type="ARBA" id="ARBA00030654"/>
    </source>
</evidence>
<accession>F7EJJ4</accession>
<dbReference type="eggNOG" id="ENOG502S22P">
    <property type="taxonomic scope" value="Eukaryota"/>
</dbReference>
<evidence type="ECO:0000256" key="31">
    <source>
        <dbReference type="ARBA" id="ARBA00032350"/>
    </source>
</evidence>
<dbReference type="GO" id="GO:0004667">
    <property type="term" value="F:prostaglandin-D synthase activity"/>
    <property type="evidence" value="ECO:0007669"/>
    <property type="project" value="UniProtKB-EC"/>
</dbReference>
<evidence type="ECO:0000256" key="24">
    <source>
        <dbReference type="ARBA" id="ARBA00023235"/>
    </source>
</evidence>
<dbReference type="GO" id="GO:0036094">
    <property type="term" value="F:small molecule binding"/>
    <property type="evidence" value="ECO:0007669"/>
    <property type="project" value="InterPro"/>
</dbReference>
<evidence type="ECO:0000256" key="19">
    <source>
        <dbReference type="ARBA" id="ARBA00023098"/>
    </source>
</evidence>
<keyword evidence="15 32" id="KW-0732">Signal</keyword>
<reference evidence="34" key="3">
    <citation type="submission" date="2025-09" db="UniProtKB">
        <authorList>
            <consortium name="Ensembl"/>
        </authorList>
    </citation>
    <scope>IDENTIFICATION</scope>
    <source>
        <strain evidence="34">Glennie</strain>
    </source>
</reference>
<evidence type="ECO:0000256" key="1">
    <source>
        <dbReference type="ARBA" id="ARBA00004126"/>
    </source>
</evidence>
<keyword evidence="21" id="KW-1015">Disulfide bond</keyword>
<evidence type="ECO:0000256" key="21">
    <source>
        <dbReference type="ARBA" id="ARBA00023157"/>
    </source>
</evidence>
<evidence type="ECO:0000256" key="20">
    <source>
        <dbReference type="ARBA" id="ARBA00023136"/>
    </source>
</evidence>
<dbReference type="PRINTS" id="PR01175">
    <property type="entry name" value="VNEBNERGLAND"/>
</dbReference>
<organism evidence="34 35">
    <name type="scientific">Ornithorhynchus anatinus</name>
    <name type="common">Duckbill platypus</name>
    <dbReference type="NCBI Taxonomy" id="9258"/>
    <lineage>
        <taxon>Eukaryota</taxon>
        <taxon>Metazoa</taxon>
        <taxon>Chordata</taxon>
        <taxon>Craniata</taxon>
        <taxon>Vertebrata</taxon>
        <taxon>Euteleostomi</taxon>
        <taxon>Mammalia</taxon>
        <taxon>Monotremata</taxon>
        <taxon>Ornithorhynchidae</taxon>
        <taxon>Ornithorhynchus</taxon>
    </lineage>
</organism>
<dbReference type="InterPro" id="IPR000566">
    <property type="entry name" value="Lipocln_cytosolic_FA-bd_dom"/>
</dbReference>
<comment type="subcellular location">
    <subcellularLocation>
        <location evidence="4">Cytoplasm</location>
        <location evidence="4">Perinuclear region</location>
    </subcellularLocation>
    <subcellularLocation>
        <location evidence="3">Golgi apparatus</location>
    </subcellularLocation>
    <subcellularLocation>
        <location evidence="1">Nucleus membrane</location>
    </subcellularLocation>
    <subcellularLocation>
        <location evidence="2">Rough endoplasmic reticulum</location>
    </subcellularLocation>
    <subcellularLocation>
        <location evidence="5">Secreted</location>
    </subcellularLocation>
</comment>
<keyword evidence="10" id="KW-0644">Prostaglandin metabolism</keyword>
<evidence type="ECO:0000256" key="8">
    <source>
        <dbReference type="ARBA" id="ARBA00022448"/>
    </source>
</evidence>
<feature type="domain" description="Lipocalin/cytosolic fatty-acid binding" evidence="33">
    <location>
        <begin position="37"/>
        <end position="174"/>
    </location>
</feature>
<dbReference type="GO" id="GO:0031965">
    <property type="term" value="C:nuclear membrane"/>
    <property type="evidence" value="ECO:0007669"/>
    <property type="project" value="UniProtKB-SubCell"/>
</dbReference>